<reference evidence="3" key="1">
    <citation type="submission" date="2016-11" db="EMBL/GenBank/DDBJ databases">
        <authorList>
            <person name="Varghese N."/>
            <person name="Submissions S."/>
        </authorList>
    </citation>
    <scope>NUCLEOTIDE SEQUENCE [LARGE SCALE GENOMIC DNA]</scope>
    <source>
        <strain evidence="3">DSM 9756</strain>
    </source>
</reference>
<evidence type="ECO:0000313" key="2">
    <source>
        <dbReference type="EMBL" id="SHF41417.1"/>
    </source>
</evidence>
<dbReference type="STRING" id="1121391.SAMN02745206_01931"/>
<sequence length="206" mass="22357">MERVMIEAGTHRLEAVLQTGSNKETAVLCHPHPLYGGTMDVPLILALERVYREVGLGTLRFNFRGVGRSGGTYGEGAGESEDVLAVCRYLVDRGRSPVHLAGYSFGAWVALKACAAGLDPASVVLISPAVTFLDFIGLSLPERPALVVVGDRDDFAVLDQVRSWYEGCRAGTAVRRLEVIQGCDHFYWGREAEVASRVQAFLADCL</sequence>
<evidence type="ECO:0000313" key="3">
    <source>
        <dbReference type="Proteomes" id="UP000184076"/>
    </source>
</evidence>
<keyword evidence="3" id="KW-1185">Reference proteome</keyword>
<feature type="domain" description="AB hydrolase-1" evidence="1">
    <location>
        <begin position="53"/>
        <end position="135"/>
    </location>
</feature>
<gene>
    <name evidence="2" type="ORF">SAMN02745206_01931</name>
</gene>
<protein>
    <recommendedName>
        <fullName evidence="1">AB hydrolase-1 domain-containing protein</fullName>
    </recommendedName>
</protein>
<dbReference type="SUPFAM" id="SSF53474">
    <property type="entry name" value="alpha/beta-Hydrolases"/>
    <property type="match status" value="1"/>
</dbReference>
<dbReference type="Pfam" id="PF12697">
    <property type="entry name" value="Abhydrolase_6"/>
    <property type="match status" value="1"/>
</dbReference>
<accession>A0A1M5BGK9</accession>
<dbReference type="AlphaFoldDB" id="A0A1M5BGK9"/>
<dbReference type="PANTHER" id="PTHR42103">
    <property type="entry name" value="ALPHA/BETA-HYDROLASES SUPERFAMILY PROTEIN"/>
    <property type="match status" value="1"/>
</dbReference>
<name>A0A1M5BGK9_9BACT</name>
<organism evidence="2 3">
    <name type="scientific">Desulfacinum infernum DSM 9756</name>
    <dbReference type="NCBI Taxonomy" id="1121391"/>
    <lineage>
        <taxon>Bacteria</taxon>
        <taxon>Pseudomonadati</taxon>
        <taxon>Thermodesulfobacteriota</taxon>
        <taxon>Syntrophobacteria</taxon>
        <taxon>Syntrophobacterales</taxon>
        <taxon>Syntrophobacteraceae</taxon>
        <taxon>Desulfacinum</taxon>
    </lineage>
</organism>
<evidence type="ECO:0000259" key="1">
    <source>
        <dbReference type="Pfam" id="PF12697"/>
    </source>
</evidence>
<dbReference type="Proteomes" id="UP000184076">
    <property type="component" value="Unassembled WGS sequence"/>
</dbReference>
<proteinExistence type="predicted"/>
<dbReference type="RefSeq" id="WP_073038780.1">
    <property type="nucleotide sequence ID" value="NZ_FQVB01000017.1"/>
</dbReference>
<dbReference type="InterPro" id="IPR029058">
    <property type="entry name" value="AB_hydrolase_fold"/>
</dbReference>
<dbReference type="EMBL" id="FQVB01000017">
    <property type="protein sequence ID" value="SHF41417.1"/>
    <property type="molecule type" value="Genomic_DNA"/>
</dbReference>
<dbReference type="Gene3D" id="3.40.50.1820">
    <property type="entry name" value="alpha/beta hydrolase"/>
    <property type="match status" value="1"/>
</dbReference>
<dbReference type="OrthoDB" id="9800435at2"/>
<dbReference type="InterPro" id="IPR000073">
    <property type="entry name" value="AB_hydrolase_1"/>
</dbReference>
<dbReference type="PANTHER" id="PTHR42103:SF2">
    <property type="entry name" value="AB HYDROLASE-1 DOMAIN-CONTAINING PROTEIN"/>
    <property type="match status" value="1"/>
</dbReference>